<evidence type="ECO:0000313" key="2">
    <source>
        <dbReference type="Proteomes" id="UP000789359"/>
    </source>
</evidence>
<sequence>MLQRIEKQKETYKFSDGQEVVLYAPTLGQIRNSEKSKDDMEKLIKLLVDMSKGEMDEAFLNDLPINELSGLSEVVAKLSGTLEIKN</sequence>
<accession>A0ABM8Q5X0</accession>
<dbReference type="Proteomes" id="UP000789359">
    <property type="component" value="Unassembled WGS sequence"/>
</dbReference>
<dbReference type="EMBL" id="CAJHOE010000002">
    <property type="protein sequence ID" value="CAD7288225.1"/>
    <property type="molecule type" value="Genomic_DNA"/>
</dbReference>
<evidence type="ECO:0008006" key="3">
    <source>
        <dbReference type="Google" id="ProtNLM"/>
    </source>
</evidence>
<gene>
    <name evidence="1" type="ORF">LMG8286_01200</name>
</gene>
<keyword evidence="2" id="KW-1185">Reference proteome</keyword>
<comment type="caution">
    <text evidence="1">The sequence shown here is derived from an EMBL/GenBank/DDBJ whole genome shotgun (WGS) entry which is preliminary data.</text>
</comment>
<evidence type="ECO:0000313" key="1">
    <source>
        <dbReference type="EMBL" id="CAD7288225.1"/>
    </source>
</evidence>
<reference evidence="1 2" key="1">
    <citation type="submission" date="2020-11" db="EMBL/GenBank/DDBJ databases">
        <authorList>
            <person name="Peeters C."/>
        </authorList>
    </citation>
    <scope>NUCLEOTIDE SEQUENCE [LARGE SCALE GENOMIC DNA]</scope>
    <source>
        <strain evidence="1 2">LMG 8286</strain>
    </source>
</reference>
<dbReference type="RefSeq" id="WP_230056954.1">
    <property type="nucleotide sequence ID" value="NZ_CAJHOE010000002.1"/>
</dbReference>
<proteinExistence type="predicted"/>
<protein>
    <recommendedName>
        <fullName evidence="3">Phage tail assembly protein</fullName>
    </recommendedName>
</protein>
<organism evidence="1 2">
    <name type="scientific">Campylobacter suis</name>
    <dbReference type="NCBI Taxonomy" id="2790657"/>
    <lineage>
        <taxon>Bacteria</taxon>
        <taxon>Pseudomonadati</taxon>
        <taxon>Campylobacterota</taxon>
        <taxon>Epsilonproteobacteria</taxon>
        <taxon>Campylobacterales</taxon>
        <taxon>Campylobacteraceae</taxon>
        <taxon>Campylobacter</taxon>
    </lineage>
</organism>
<name>A0ABM8Q5X0_9BACT</name>